<dbReference type="RefSeq" id="WP_339549876.1">
    <property type="nucleotide sequence ID" value="NZ_JBBHLD010000013.1"/>
</dbReference>
<name>A0ABU8R8H0_9PSED</name>
<proteinExistence type="predicted"/>
<accession>A0ABU8R8H0</accession>
<dbReference type="Pfam" id="PF14022">
    <property type="entry name" value="DUF4238"/>
    <property type="match status" value="1"/>
</dbReference>
<keyword evidence="2" id="KW-1185">Reference proteome</keyword>
<comment type="caution">
    <text evidence="1">The sequence shown here is derived from an EMBL/GenBank/DDBJ whole genome shotgun (WGS) entry which is preliminary data.</text>
</comment>
<sequence length="366" mass="42203">MAAKANQHFVPQYYFRFFVGDTKCIDLINLSSGRLIEQASIKGQASKKYFYGDEAMEDNLTTLETLFRQPLRKLKQNKTFSCLDYEEVIIALQGITFQRSRTQAARLDHKVIAQQWAEMFKEISINNCDQFSEDERVELMESVSVEPNIEALQLTLMVQAVKQGALLGDLGMVILKNRTSRPFIFGDAPVVFQNFFQKNIIDRGVLGLRTPGLQIYFPLDSRTAIYLYDPNAYNVKANKLGQVEVRSKDDVDKLNRLQVHNSSSAVYLPSKDSAGYVLQLWRESRREQFISKGRIDEYSVKHEGQTRHILLNYEAQLSYVPDLTFSSCSSLAASDDLLIDREAWDGRRYIPDPRPWHMPELRQRFD</sequence>
<evidence type="ECO:0000313" key="2">
    <source>
        <dbReference type="Proteomes" id="UP001377692"/>
    </source>
</evidence>
<dbReference type="InterPro" id="IPR025332">
    <property type="entry name" value="DUF4238"/>
</dbReference>
<evidence type="ECO:0000313" key="1">
    <source>
        <dbReference type="EMBL" id="MEJ5906178.1"/>
    </source>
</evidence>
<organism evidence="1 2">
    <name type="scientific">Pseudomonas kermanshahensis</name>
    <dbReference type="NCBI Taxonomy" id="2745482"/>
    <lineage>
        <taxon>Bacteria</taxon>
        <taxon>Pseudomonadati</taxon>
        <taxon>Pseudomonadota</taxon>
        <taxon>Gammaproteobacteria</taxon>
        <taxon>Pseudomonadales</taxon>
        <taxon>Pseudomonadaceae</taxon>
        <taxon>Pseudomonas</taxon>
    </lineage>
</organism>
<dbReference type="Proteomes" id="UP001377692">
    <property type="component" value="Unassembled WGS sequence"/>
</dbReference>
<dbReference type="EMBL" id="JBBHLD010000013">
    <property type="protein sequence ID" value="MEJ5906178.1"/>
    <property type="molecule type" value="Genomic_DNA"/>
</dbReference>
<reference evidence="1 2" key="1">
    <citation type="submission" date="2024-02" db="EMBL/GenBank/DDBJ databases">
        <title>Identification of pathogenicity and growth-promoting functions of Pseudomonas putida variants.</title>
        <authorList>
            <person name="Sun J."/>
        </authorList>
    </citation>
    <scope>NUCLEOTIDE SEQUENCE [LARGE SCALE GENOMIC DNA]</scope>
    <source>
        <strain evidence="1 2">A04</strain>
    </source>
</reference>
<gene>
    <name evidence="1" type="ORF">V7V80_15955</name>
</gene>
<protein>
    <submittedName>
        <fullName evidence="1">DUF4238 domain-containing protein</fullName>
    </submittedName>
</protein>